<name>A0A0N5CT72_THECL</name>
<sequence>MTLRRQPRKTSKKKLRGWLRLRRVPICTVPDQEKMAHLFIKEQLTTYVPGLINFGGRKLSKKLEKDLFVRKHGPSCGRNILNNKTHTGYSTYNNHLKYILRKKDWIDYFCSALVIDEQDVDSEDDRTRISDERNNVMVASLKDCVIQKFDIGSRRKATKSHRENYTEEYQTWYMSNSRSSFCMKAVAEKKMVPANRSNVSTNDAKMREFVVSENDFPAEIWKHARRIRGIVPDIYICDLPINLDLCGISPSLPDYLQHFNGVALFQPSNDKNLLKITLNPGLVAEREEKSSILPRSKNTAVAIATEPCQVYDFDAAEMVALSSVYHRNRAEVLVFLHCCIFYYHFRPLFHELLAQLVYSII</sequence>
<dbReference type="EMBL" id="UYYF01001454">
    <property type="protein sequence ID" value="VDM99883.1"/>
    <property type="molecule type" value="Genomic_DNA"/>
</dbReference>
<protein>
    <submittedName>
        <fullName evidence="3">POPLD domain-containing protein</fullName>
    </submittedName>
</protein>
<reference evidence="3" key="1">
    <citation type="submission" date="2017-02" db="UniProtKB">
        <authorList>
            <consortium name="WormBaseParasite"/>
        </authorList>
    </citation>
    <scope>IDENTIFICATION</scope>
</reference>
<evidence type="ECO:0000313" key="3">
    <source>
        <dbReference type="WBParaSite" id="TCLT_0000343001-mRNA-1"/>
    </source>
</evidence>
<dbReference type="AlphaFoldDB" id="A0A0N5CT72"/>
<gene>
    <name evidence="1" type="ORF">TCLT_LOCUS3423</name>
</gene>
<evidence type="ECO:0000313" key="1">
    <source>
        <dbReference type="EMBL" id="VDM99883.1"/>
    </source>
</evidence>
<reference evidence="1 2" key="2">
    <citation type="submission" date="2018-11" db="EMBL/GenBank/DDBJ databases">
        <authorList>
            <consortium name="Pathogen Informatics"/>
        </authorList>
    </citation>
    <scope>NUCLEOTIDE SEQUENCE [LARGE SCALE GENOMIC DNA]</scope>
</reference>
<keyword evidence="2" id="KW-1185">Reference proteome</keyword>
<organism evidence="3">
    <name type="scientific">Thelazia callipaeda</name>
    <name type="common">Oriental eyeworm</name>
    <name type="synonym">Parasitic nematode</name>
    <dbReference type="NCBI Taxonomy" id="103827"/>
    <lineage>
        <taxon>Eukaryota</taxon>
        <taxon>Metazoa</taxon>
        <taxon>Ecdysozoa</taxon>
        <taxon>Nematoda</taxon>
        <taxon>Chromadorea</taxon>
        <taxon>Rhabditida</taxon>
        <taxon>Spirurina</taxon>
        <taxon>Spiruromorpha</taxon>
        <taxon>Thelazioidea</taxon>
        <taxon>Thelaziidae</taxon>
        <taxon>Thelazia</taxon>
    </lineage>
</organism>
<dbReference type="Proteomes" id="UP000276776">
    <property type="component" value="Unassembled WGS sequence"/>
</dbReference>
<accession>A0A0N5CT72</accession>
<proteinExistence type="predicted"/>
<evidence type="ECO:0000313" key="2">
    <source>
        <dbReference type="Proteomes" id="UP000276776"/>
    </source>
</evidence>
<dbReference type="WBParaSite" id="TCLT_0000343001-mRNA-1">
    <property type="protein sequence ID" value="TCLT_0000343001-mRNA-1"/>
    <property type="gene ID" value="TCLT_0000343001"/>
</dbReference>